<dbReference type="Proteomes" id="UP000007319">
    <property type="component" value="Plasmid AZOBR_p1"/>
</dbReference>
<name>A0A9P1JU55_9PROT</name>
<dbReference type="GO" id="GO:0005304">
    <property type="term" value="F:L-valine transmembrane transporter activity"/>
    <property type="evidence" value="ECO:0007669"/>
    <property type="project" value="TreeGrafter"/>
</dbReference>
<dbReference type="GO" id="GO:0005524">
    <property type="term" value="F:ATP binding"/>
    <property type="evidence" value="ECO:0007669"/>
    <property type="project" value="UniProtKB-KW"/>
</dbReference>
<proteinExistence type="predicted"/>
<dbReference type="GO" id="GO:0015188">
    <property type="term" value="F:L-isoleucine transmembrane transporter activity"/>
    <property type="evidence" value="ECO:0007669"/>
    <property type="project" value="TreeGrafter"/>
</dbReference>
<dbReference type="GO" id="GO:1903806">
    <property type="term" value="P:L-isoleucine import across plasma membrane"/>
    <property type="evidence" value="ECO:0007669"/>
    <property type="project" value="TreeGrafter"/>
</dbReference>
<dbReference type="AlphaFoldDB" id="A0A9P1JU55"/>
<keyword evidence="3" id="KW-0067">ATP-binding</keyword>
<keyword evidence="2" id="KW-0547">Nucleotide-binding</keyword>
<dbReference type="SUPFAM" id="SSF52540">
    <property type="entry name" value="P-loop containing nucleoside triphosphate hydrolases"/>
    <property type="match status" value="1"/>
</dbReference>
<dbReference type="InterPro" id="IPR027417">
    <property type="entry name" value="P-loop_NTPase"/>
</dbReference>
<geneLocation type="plasmid" evidence="5 6">
    <name>AZOBR_p1</name>
</geneLocation>
<evidence type="ECO:0000259" key="4">
    <source>
        <dbReference type="Pfam" id="PF00005"/>
    </source>
</evidence>
<dbReference type="InterPro" id="IPR003439">
    <property type="entry name" value="ABC_transporter-like_ATP-bd"/>
</dbReference>
<sequence>MLAVESVSKRFGGLMAVDNASLALEPGGIIGLIGPNGAGKTTLF</sequence>
<keyword evidence="1" id="KW-0813">Transport</keyword>
<protein>
    <recommendedName>
        <fullName evidence="4">ABC transporter domain-containing protein</fullName>
    </recommendedName>
</protein>
<dbReference type="KEGG" id="abs:AZOBR_p130005"/>
<keyword evidence="6" id="KW-1185">Reference proteome</keyword>
<evidence type="ECO:0000256" key="3">
    <source>
        <dbReference type="ARBA" id="ARBA00022840"/>
    </source>
</evidence>
<accession>A0A9P1JU55</accession>
<dbReference type="InterPro" id="IPR051120">
    <property type="entry name" value="ABC_AA/LPS_Transport"/>
</dbReference>
<dbReference type="Gene3D" id="3.40.50.300">
    <property type="entry name" value="P-loop containing nucleotide triphosphate hydrolases"/>
    <property type="match status" value="1"/>
</dbReference>
<organism evidence="5 6">
    <name type="scientific">Azospirillum baldaniorum</name>
    <dbReference type="NCBI Taxonomy" id="1064539"/>
    <lineage>
        <taxon>Bacteria</taxon>
        <taxon>Pseudomonadati</taxon>
        <taxon>Pseudomonadota</taxon>
        <taxon>Alphaproteobacteria</taxon>
        <taxon>Rhodospirillales</taxon>
        <taxon>Azospirillaceae</taxon>
        <taxon>Azospirillum</taxon>
    </lineage>
</organism>
<dbReference type="EMBL" id="HE577328">
    <property type="protein sequence ID" value="CCC99817.1"/>
    <property type="molecule type" value="Genomic_DNA"/>
</dbReference>
<dbReference type="GO" id="GO:0016887">
    <property type="term" value="F:ATP hydrolysis activity"/>
    <property type="evidence" value="ECO:0007669"/>
    <property type="project" value="InterPro"/>
</dbReference>
<dbReference type="GO" id="GO:0015192">
    <property type="term" value="F:L-phenylalanine transmembrane transporter activity"/>
    <property type="evidence" value="ECO:0007669"/>
    <property type="project" value="TreeGrafter"/>
</dbReference>
<dbReference type="Pfam" id="PF00005">
    <property type="entry name" value="ABC_tran"/>
    <property type="match status" value="1"/>
</dbReference>
<evidence type="ECO:0000256" key="1">
    <source>
        <dbReference type="ARBA" id="ARBA00022448"/>
    </source>
</evidence>
<evidence type="ECO:0000313" key="6">
    <source>
        <dbReference type="Proteomes" id="UP000007319"/>
    </source>
</evidence>
<evidence type="ECO:0000313" key="5">
    <source>
        <dbReference type="EMBL" id="CCC99817.1"/>
    </source>
</evidence>
<dbReference type="GO" id="GO:0005886">
    <property type="term" value="C:plasma membrane"/>
    <property type="evidence" value="ECO:0007669"/>
    <property type="project" value="TreeGrafter"/>
</dbReference>
<dbReference type="GO" id="GO:0015808">
    <property type="term" value="P:L-alanine transport"/>
    <property type="evidence" value="ECO:0007669"/>
    <property type="project" value="TreeGrafter"/>
</dbReference>
<reference evidence="5 6" key="1">
    <citation type="journal article" date="2011" name="PLoS Genet.">
        <title>Azospirillum genomes reveal transition of bacteria from aquatic to terrestrial environments.</title>
        <authorList>
            <person name="Wisniewski-Dye F."/>
            <person name="Borziak K."/>
            <person name="Khalsa-Moyers G."/>
            <person name="Alexandre G."/>
            <person name="Sukharnikov L.O."/>
            <person name="Wuichet K."/>
            <person name="Hurst G.B."/>
            <person name="McDonald W.H."/>
            <person name="Robertson J.S."/>
            <person name="Barbe V."/>
            <person name="Calteau A."/>
            <person name="Rouy Z."/>
            <person name="Mangenot S."/>
            <person name="Prigent-Combaret C."/>
            <person name="Normand P."/>
            <person name="Boyer M."/>
            <person name="Siguier P."/>
            <person name="Dessaux Y."/>
            <person name="Elmerich C."/>
            <person name="Condemine G."/>
            <person name="Krishnen G."/>
            <person name="Kennedy I."/>
            <person name="Paterson A.H."/>
            <person name="Gonzalez V."/>
            <person name="Mavingui P."/>
            <person name="Zhulin I.B."/>
        </authorList>
    </citation>
    <scope>NUCLEOTIDE SEQUENCE [LARGE SCALE GENOMIC DNA]</scope>
    <source>
        <strain evidence="5 6">Sp245</strain>
    </source>
</reference>
<dbReference type="PANTHER" id="PTHR45772">
    <property type="entry name" value="CONSERVED COMPONENT OF ABC TRANSPORTER FOR NATURAL AMINO ACIDS-RELATED"/>
    <property type="match status" value="1"/>
</dbReference>
<evidence type="ECO:0000256" key="2">
    <source>
        <dbReference type="ARBA" id="ARBA00022741"/>
    </source>
</evidence>
<dbReference type="PANTHER" id="PTHR45772:SF7">
    <property type="entry name" value="AMINO ACID ABC TRANSPORTER ATP-BINDING PROTEIN"/>
    <property type="match status" value="1"/>
</dbReference>
<dbReference type="GO" id="GO:1903805">
    <property type="term" value="P:L-valine import across plasma membrane"/>
    <property type="evidence" value="ECO:0007669"/>
    <property type="project" value="TreeGrafter"/>
</dbReference>
<keyword evidence="5" id="KW-0614">Plasmid</keyword>
<dbReference type="GO" id="GO:0042941">
    <property type="term" value="P:D-alanine transmembrane transport"/>
    <property type="evidence" value="ECO:0007669"/>
    <property type="project" value="TreeGrafter"/>
</dbReference>
<feature type="domain" description="ABC transporter" evidence="4">
    <location>
        <begin position="18"/>
        <end position="44"/>
    </location>
</feature>
<gene>
    <name evidence="5" type="ORF">AZOBR_p130005</name>
</gene>